<dbReference type="PANTHER" id="PTHR30329">
    <property type="entry name" value="STATOR ELEMENT OF FLAGELLAR MOTOR COMPLEX"/>
    <property type="match status" value="1"/>
</dbReference>
<feature type="signal peptide" evidence="6">
    <location>
        <begin position="1"/>
        <end position="29"/>
    </location>
</feature>
<feature type="compositionally biased region" description="Low complexity" evidence="5">
    <location>
        <begin position="145"/>
        <end position="166"/>
    </location>
</feature>
<dbReference type="PRINTS" id="PR01021">
    <property type="entry name" value="OMPADOMAIN"/>
</dbReference>
<dbReference type="InterPro" id="IPR006665">
    <property type="entry name" value="OmpA-like"/>
</dbReference>
<evidence type="ECO:0000313" key="9">
    <source>
        <dbReference type="Proteomes" id="UP001217485"/>
    </source>
</evidence>
<organism evidence="8 9">
    <name type="scientific">Sorangium atrum</name>
    <dbReference type="NCBI Taxonomy" id="2995308"/>
    <lineage>
        <taxon>Bacteria</taxon>
        <taxon>Pseudomonadati</taxon>
        <taxon>Myxococcota</taxon>
        <taxon>Polyangia</taxon>
        <taxon>Polyangiales</taxon>
        <taxon>Polyangiaceae</taxon>
        <taxon>Sorangium</taxon>
    </lineage>
</organism>
<sequence>MASLVKNPSWPVRSLALCAALYAASGCGAAVPPKELVDARASYRRAAEGAASRLAPAQLDTAKQALSRAEGAFGDDPEAPQTRDLAYIADRKAQEAEAAAALLQAQRDKAAAEDTFKDLSQQQLASARDALHSGQQQIERERFARAQAETAQQQAESARQQAESARTAAEKGRQEAEAARREAERVANAALASLKEIAAVKEEKRGVVITLSGAVLFASGKSDLLPIAKEKLSQVAATLKDQGSPPIRIEGHTDSTGSAQANRKLSQERADAVKAHLITAGLPGDKIATVGHGPDRPVADNTSAEGRANNRRVEIIVNPTGQQ</sequence>
<evidence type="ECO:0000256" key="4">
    <source>
        <dbReference type="PROSITE-ProRule" id="PRU00473"/>
    </source>
</evidence>
<dbReference type="PROSITE" id="PS51257">
    <property type="entry name" value="PROKAR_LIPOPROTEIN"/>
    <property type="match status" value="1"/>
</dbReference>
<accession>A0ABT5BTJ5</accession>
<protein>
    <submittedName>
        <fullName evidence="8">OmpA family protein</fullName>
    </submittedName>
</protein>
<dbReference type="Pfam" id="PF14346">
    <property type="entry name" value="DUF4398"/>
    <property type="match status" value="1"/>
</dbReference>
<evidence type="ECO:0000313" key="8">
    <source>
        <dbReference type="EMBL" id="MDC0677484.1"/>
    </source>
</evidence>
<evidence type="ECO:0000256" key="2">
    <source>
        <dbReference type="ARBA" id="ARBA00023136"/>
    </source>
</evidence>
<comment type="subcellular location">
    <subcellularLocation>
        <location evidence="1">Cell outer membrane</location>
    </subcellularLocation>
</comment>
<feature type="region of interest" description="Disordered" evidence="5">
    <location>
        <begin position="144"/>
        <end position="181"/>
    </location>
</feature>
<name>A0ABT5BTJ5_9BACT</name>
<feature type="compositionally biased region" description="Polar residues" evidence="5">
    <location>
        <begin position="254"/>
        <end position="264"/>
    </location>
</feature>
<evidence type="ECO:0000256" key="6">
    <source>
        <dbReference type="SAM" id="SignalP"/>
    </source>
</evidence>
<feature type="region of interest" description="Disordered" evidence="5">
    <location>
        <begin position="284"/>
        <end position="323"/>
    </location>
</feature>
<dbReference type="RefSeq" id="WP_272094242.1">
    <property type="nucleotide sequence ID" value="NZ_JAQNDK010000001.1"/>
</dbReference>
<feature type="domain" description="OmpA-like" evidence="7">
    <location>
        <begin position="204"/>
        <end position="321"/>
    </location>
</feature>
<dbReference type="PROSITE" id="PS51123">
    <property type="entry name" value="OMPA_2"/>
    <property type="match status" value="1"/>
</dbReference>
<feature type="region of interest" description="Disordered" evidence="5">
    <location>
        <begin position="243"/>
        <end position="268"/>
    </location>
</feature>
<dbReference type="EMBL" id="JAQNDK010000001">
    <property type="protein sequence ID" value="MDC0677484.1"/>
    <property type="molecule type" value="Genomic_DNA"/>
</dbReference>
<dbReference type="PRINTS" id="PR01023">
    <property type="entry name" value="NAFLGMOTY"/>
</dbReference>
<dbReference type="SUPFAM" id="SSF103088">
    <property type="entry name" value="OmpA-like"/>
    <property type="match status" value="1"/>
</dbReference>
<proteinExistence type="predicted"/>
<dbReference type="Proteomes" id="UP001217485">
    <property type="component" value="Unassembled WGS sequence"/>
</dbReference>
<evidence type="ECO:0000256" key="5">
    <source>
        <dbReference type="SAM" id="MobiDB-lite"/>
    </source>
</evidence>
<keyword evidence="2 4" id="KW-0472">Membrane</keyword>
<gene>
    <name evidence="8" type="ORF">POL72_06990</name>
</gene>
<dbReference type="Gene3D" id="3.30.1330.60">
    <property type="entry name" value="OmpA-like domain"/>
    <property type="match status" value="1"/>
</dbReference>
<evidence type="ECO:0000256" key="3">
    <source>
        <dbReference type="ARBA" id="ARBA00023237"/>
    </source>
</evidence>
<keyword evidence="9" id="KW-1185">Reference proteome</keyword>
<keyword evidence="3" id="KW-0998">Cell outer membrane</keyword>
<feature type="chain" id="PRO_5046704366" evidence="6">
    <location>
        <begin position="30"/>
        <end position="323"/>
    </location>
</feature>
<dbReference type="InterPro" id="IPR025511">
    <property type="entry name" value="DUF4398"/>
</dbReference>
<dbReference type="InterPro" id="IPR006690">
    <property type="entry name" value="OMPA-like_CS"/>
</dbReference>
<feature type="compositionally biased region" description="Basic and acidic residues" evidence="5">
    <location>
        <begin position="168"/>
        <end position="181"/>
    </location>
</feature>
<keyword evidence="6" id="KW-0732">Signal</keyword>
<evidence type="ECO:0000256" key="1">
    <source>
        <dbReference type="ARBA" id="ARBA00004442"/>
    </source>
</evidence>
<dbReference type="InterPro" id="IPR050330">
    <property type="entry name" value="Bact_OuterMem_StrucFunc"/>
</dbReference>
<comment type="caution">
    <text evidence="8">The sequence shown here is derived from an EMBL/GenBank/DDBJ whole genome shotgun (WGS) entry which is preliminary data.</text>
</comment>
<dbReference type="InterPro" id="IPR006664">
    <property type="entry name" value="OMP_bac"/>
</dbReference>
<dbReference type="PANTHER" id="PTHR30329:SF21">
    <property type="entry name" value="LIPOPROTEIN YIAD-RELATED"/>
    <property type="match status" value="1"/>
</dbReference>
<dbReference type="PROSITE" id="PS01068">
    <property type="entry name" value="OMPA_1"/>
    <property type="match status" value="1"/>
</dbReference>
<evidence type="ECO:0000259" key="7">
    <source>
        <dbReference type="PROSITE" id="PS51123"/>
    </source>
</evidence>
<dbReference type="Pfam" id="PF00691">
    <property type="entry name" value="OmpA"/>
    <property type="match status" value="1"/>
</dbReference>
<dbReference type="CDD" id="cd07185">
    <property type="entry name" value="OmpA_C-like"/>
    <property type="match status" value="1"/>
</dbReference>
<reference evidence="8 9" key="1">
    <citation type="submission" date="2023-01" db="EMBL/GenBank/DDBJ databases">
        <title>Minimal conservation of predation-associated metabolite biosynthetic gene clusters underscores biosynthetic potential of Myxococcota including descriptions for ten novel species: Archangium lansinium sp. nov., Myxococcus landrumus sp. nov., Nannocystis bai.</title>
        <authorList>
            <person name="Ahearne A."/>
            <person name="Stevens C."/>
            <person name="Dowd S."/>
        </authorList>
    </citation>
    <scope>NUCLEOTIDE SEQUENCE [LARGE SCALE GENOMIC DNA]</scope>
    <source>
        <strain evidence="8 9">WIWO2</strain>
    </source>
</reference>
<dbReference type="InterPro" id="IPR036737">
    <property type="entry name" value="OmpA-like_sf"/>
</dbReference>